<dbReference type="EMBL" id="JAIWYP010000006">
    <property type="protein sequence ID" value="KAH3803947.1"/>
    <property type="molecule type" value="Genomic_DNA"/>
</dbReference>
<accession>A0A9D4JDK5</accession>
<protein>
    <submittedName>
        <fullName evidence="1">Uncharacterized protein</fullName>
    </submittedName>
</protein>
<evidence type="ECO:0000313" key="1">
    <source>
        <dbReference type="EMBL" id="KAH3803947.1"/>
    </source>
</evidence>
<name>A0A9D4JDK5_DREPO</name>
<comment type="caution">
    <text evidence="1">The sequence shown here is derived from an EMBL/GenBank/DDBJ whole genome shotgun (WGS) entry which is preliminary data.</text>
</comment>
<dbReference type="AlphaFoldDB" id="A0A9D4JDK5"/>
<keyword evidence="2" id="KW-1185">Reference proteome</keyword>
<dbReference type="Proteomes" id="UP000828390">
    <property type="component" value="Unassembled WGS sequence"/>
</dbReference>
<organism evidence="1 2">
    <name type="scientific">Dreissena polymorpha</name>
    <name type="common">Zebra mussel</name>
    <name type="synonym">Mytilus polymorpha</name>
    <dbReference type="NCBI Taxonomy" id="45954"/>
    <lineage>
        <taxon>Eukaryota</taxon>
        <taxon>Metazoa</taxon>
        <taxon>Spiralia</taxon>
        <taxon>Lophotrochozoa</taxon>
        <taxon>Mollusca</taxon>
        <taxon>Bivalvia</taxon>
        <taxon>Autobranchia</taxon>
        <taxon>Heteroconchia</taxon>
        <taxon>Euheterodonta</taxon>
        <taxon>Imparidentia</taxon>
        <taxon>Neoheterodontei</taxon>
        <taxon>Myida</taxon>
        <taxon>Dreissenoidea</taxon>
        <taxon>Dreissenidae</taxon>
        <taxon>Dreissena</taxon>
    </lineage>
</organism>
<sequence>MILVRRRQLWKRRQWSYLRIYMMAADVSDDDSDDLRYEFDEWKMTDKKMYGCGLSGRGDGDNNTYDNCDAYHDNNNDFWEVT</sequence>
<evidence type="ECO:0000313" key="2">
    <source>
        <dbReference type="Proteomes" id="UP000828390"/>
    </source>
</evidence>
<proteinExistence type="predicted"/>
<gene>
    <name evidence="1" type="ORF">DPMN_132219</name>
</gene>
<reference evidence="1" key="2">
    <citation type="submission" date="2020-11" db="EMBL/GenBank/DDBJ databases">
        <authorList>
            <person name="McCartney M.A."/>
            <person name="Auch B."/>
            <person name="Kono T."/>
            <person name="Mallez S."/>
            <person name="Becker A."/>
            <person name="Gohl D.M."/>
            <person name="Silverstein K.A.T."/>
            <person name="Koren S."/>
            <person name="Bechman K.B."/>
            <person name="Herman A."/>
            <person name="Abrahante J.E."/>
            <person name="Garbe J."/>
        </authorList>
    </citation>
    <scope>NUCLEOTIDE SEQUENCE</scope>
    <source>
        <strain evidence="1">Duluth1</strain>
        <tissue evidence="1">Whole animal</tissue>
    </source>
</reference>
<reference evidence="1" key="1">
    <citation type="journal article" date="2019" name="bioRxiv">
        <title>The Genome of the Zebra Mussel, Dreissena polymorpha: A Resource for Invasive Species Research.</title>
        <authorList>
            <person name="McCartney M.A."/>
            <person name="Auch B."/>
            <person name="Kono T."/>
            <person name="Mallez S."/>
            <person name="Zhang Y."/>
            <person name="Obille A."/>
            <person name="Becker A."/>
            <person name="Abrahante J.E."/>
            <person name="Garbe J."/>
            <person name="Badalamenti J.P."/>
            <person name="Herman A."/>
            <person name="Mangelson H."/>
            <person name="Liachko I."/>
            <person name="Sullivan S."/>
            <person name="Sone E.D."/>
            <person name="Koren S."/>
            <person name="Silverstein K.A.T."/>
            <person name="Beckman K.B."/>
            <person name="Gohl D.M."/>
        </authorList>
    </citation>
    <scope>NUCLEOTIDE SEQUENCE</scope>
    <source>
        <strain evidence="1">Duluth1</strain>
        <tissue evidence="1">Whole animal</tissue>
    </source>
</reference>